<accession>A0A0G4ERF9</accession>
<evidence type="ECO:0000259" key="10">
    <source>
        <dbReference type="SMART" id="SM00986"/>
    </source>
</evidence>
<keyword evidence="5" id="KW-0496">Mitochondrion</keyword>
<dbReference type="PANTHER" id="PTHR11264:SF0">
    <property type="entry name" value="URACIL-DNA GLYCOSYLASE"/>
    <property type="match status" value="1"/>
</dbReference>
<dbReference type="CDD" id="cd10027">
    <property type="entry name" value="UDG-F1-like"/>
    <property type="match status" value="1"/>
</dbReference>
<dbReference type="PANTHER" id="PTHR11264">
    <property type="entry name" value="URACIL-DNA GLYCOSYLASE"/>
    <property type="match status" value="1"/>
</dbReference>
<evidence type="ECO:0000256" key="7">
    <source>
        <dbReference type="RuleBase" id="RU003780"/>
    </source>
</evidence>
<keyword evidence="2 5" id="KW-0227">DNA damage</keyword>
<dbReference type="InterPro" id="IPR036895">
    <property type="entry name" value="Uracil-DNA_glycosylase-like_sf"/>
</dbReference>
<dbReference type="InterPro" id="IPR018085">
    <property type="entry name" value="Ura-DNA_Glyclase_AS"/>
</dbReference>
<dbReference type="GO" id="GO:0005739">
    <property type="term" value="C:mitochondrion"/>
    <property type="evidence" value="ECO:0007669"/>
    <property type="project" value="UniProtKB-SubCell"/>
</dbReference>
<dbReference type="NCBIfam" id="NF003589">
    <property type="entry name" value="PRK05254.1-2"/>
    <property type="match status" value="1"/>
</dbReference>
<dbReference type="OrthoDB" id="10031947at2759"/>
<organism evidence="11 12">
    <name type="scientific">Vitrella brassicaformis (strain CCMP3155)</name>
    <dbReference type="NCBI Taxonomy" id="1169540"/>
    <lineage>
        <taxon>Eukaryota</taxon>
        <taxon>Sar</taxon>
        <taxon>Alveolata</taxon>
        <taxon>Colpodellida</taxon>
        <taxon>Vitrellaceae</taxon>
        <taxon>Vitrella</taxon>
    </lineage>
</organism>
<name>A0A0G4ERF9_VITBC</name>
<keyword evidence="12" id="KW-1185">Reference proteome</keyword>
<dbReference type="GO" id="GO:0097510">
    <property type="term" value="P:base-excision repair, AP site formation via deaminated base removal"/>
    <property type="evidence" value="ECO:0007669"/>
    <property type="project" value="TreeGrafter"/>
</dbReference>
<dbReference type="AlphaFoldDB" id="A0A0G4ERF9"/>
<dbReference type="VEuPathDB" id="CryptoDB:Vbra_12888"/>
<evidence type="ECO:0000256" key="5">
    <source>
        <dbReference type="HAMAP-Rule" id="MF_03166"/>
    </source>
</evidence>
<dbReference type="SMART" id="SM00986">
    <property type="entry name" value="UDG"/>
    <property type="match status" value="1"/>
</dbReference>
<dbReference type="PROSITE" id="PS00130">
    <property type="entry name" value="U_DNA_GLYCOSYLASE"/>
    <property type="match status" value="1"/>
</dbReference>
<keyword evidence="4 5" id="KW-0234">DNA repair</keyword>
<keyword evidence="9" id="KW-0732">Signal</keyword>
<comment type="function">
    <text evidence="5 7">Excises uracil residues from the DNA which can arise as a result of misincorporation of dUMP residues by DNA polymerase or due to deamination of cytosine.</text>
</comment>
<proteinExistence type="inferred from homology"/>
<dbReference type="NCBIfam" id="NF003588">
    <property type="entry name" value="PRK05254.1-1"/>
    <property type="match status" value="1"/>
</dbReference>
<comment type="subcellular location">
    <subcellularLocation>
        <location evidence="5">Mitochondrion</location>
    </subcellularLocation>
    <subcellularLocation>
        <location evidence="5">Nucleus</location>
    </subcellularLocation>
</comment>
<evidence type="ECO:0000256" key="4">
    <source>
        <dbReference type="ARBA" id="ARBA00023204"/>
    </source>
</evidence>
<dbReference type="InterPro" id="IPR005122">
    <property type="entry name" value="Uracil-DNA_glycosylase-like"/>
</dbReference>
<gene>
    <name evidence="11" type="ORF">Vbra_12888</name>
</gene>
<feature type="chain" id="PRO_5005187514" description="Uracil-DNA glycosylase" evidence="9">
    <location>
        <begin position="22"/>
        <end position="362"/>
    </location>
</feature>
<dbReference type="InParanoid" id="A0A0G4ERF9"/>
<reference evidence="11 12" key="1">
    <citation type="submission" date="2014-11" db="EMBL/GenBank/DDBJ databases">
        <authorList>
            <person name="Zhu J."/>
            <person name="Qi W."/>
            <person name="Song R."/>
        </authorList>
    </citation>
    <scope>NUCLEOTIDE SEQUENCE [LARGE SCALE GENOMIC DNA]</scope>
</reference>
<dbReference type="Gene3D" id="3.40.470.10">
    <property type="entry name" value="Uracil-DNA glycosylase-like domain"/>
    <property type="match status" value="1"/>
</dbReference>
<evidence type="ECO:0000256" key="6">
    <source>
        <dbReference type="PROSITE-ProRule" id="PRU10072"/>
    </source>
</evidence>
<feature type="compositionally biased region" description="Low complexity" evidence="8">
    <location>
        <begin position="75"/>
        <end position="93"/>
    </location>
</feature>
<dbReference type="InterPro" id="IPR002043">
    <property type="entry name" value="UDG_fam1"/>
</dbReference>
<dbReference type="PhylomeDB" id="A0A0G4ERF9"/>
<dbReference type="SMART" id="SM00987">
    <property type="entry name" value="UreE_C"/>
    <property type="match status" value="1"/>
</dbReference>
<protein>
    <recommendedName>
        <fullName evidence="5 7">Uracil-DNA glycosylase</fullName>
        <shortName evidence="5">UDG</shortName>
        <ecNumber evidence="5 7">3.2.2.27</ecNumber>
    </recommendedName>
</protein>
<dbReference type="SUPFAM" id="SSF52141">
    <property type="entry name" value="Uracil-DNA glycosylase-like"/>
    <property type="match status" value="1"/>
</dbReference>
<dbReference type="GO" id="GO:0004844">
    <property type="term" value="F:uracil DNA N-glycosylase activity"/>
    <property type="evidence" value="ECO:0007669"/>
    <property type="project" value="UniProtKB-UniRule"/>
</dbReference>
<keyword evidence="3 5" id="KW-0378">Hydrolase</keyword>
<dbReference type="EMBL" id="CDMY01000295">
    <property type="protein sequence ID" value="CEM00619.1"/>
    <property type="molecule type" value="Genomic_DNA"/>
</dbReference>
<comment type="similarity">
    <text evidence="1 5 7">Belongs to the uracil-DNA glycosylase (UDG) superfamily. UNG family.</text>
</comment>
<sequence length="362" mass="39721">MRIGPRLSIAVAFSLLLRSEALIHSPLVGVRRLSLRPLLRLPHRIALRPAIMATKRELSECSPDDGDAAADAAMANSKGAGSSNNNNSNNNNKNSKKAKVQMGLDAFVIRKERPKKDGGEGASSSSGAATAAAAAPVDPAFEAKWETQLGPAWYGALKSELCQSYFTTCIDKVDKERRNKKVYPPEELVFNAFRSTPLDKVKVVIVGQDPYHQPKQAMGLCFSVPRGVQPPPSLKNMFEEIGCSSSHGDLTSWTEQGVFLLNALLTVAEGSPMSHKDMGWARFTDRVIDVINRETKGTIFLLWGKAAQKKGEKINRSRHHVLEAGHPSPLSIKHFEGCQHFQRANAILEKRGEAPIQWELPQ</sequence>
<feature type="signal peptide" evidence="9">
    <location>
        <begin position="1"/>
        <end position="21"/>
    </location>
</feature>
<dbReference type="GO" id="GO:0005634">
    <property type="term" value="C:nucleus"/>
    <property type="evidence" value="ECO:0007669"/>
    <property type="project" value="UniProtKB-SubCell"/>
</dbReference>
<dbReference type="NCBIfam" id="TIGR00628">
    <property type="entry name" value="ung"/>
    <property type="match status" value="1"/>
</dbReference>
<evidence type="ECO:0000256" key="1">
    <source>
        <dbReference type="ARBA" id="ARBA00008184"/>
    </source>
</evidence>
<evidence type="ECO:0000256" key="2">
    <source>
        <dbReference type="ARBA" id="ARBA00022763"/>
    </source>
</evidence>
<dbReference type="STRING" id="1169540.A0A0G4ERF9"/>
<evidence type="ECO:0000256" key="8">
    <source>
        <dbReference type="SAM" id="MobiDB-lite"/>
    </source>
</evidence>
<dbReference type="Pfam" id="PF03167">
    <property type="entry name" value="UDG"/>
    <property type="match status" value="1"/>
</dbReference>
<feature type="domain" description="Uracil-DNA glycosylase-like" evidence="10">
    <location>
        <begin position="194"/>
        <end position="348"/>
    </location>
</feature>
<evidence type="ECO:0000256" key="3">
    <source>
        <dbReference type="ARBA" id="ARBA00022801"/>
    </source>
</evidence>
<dbReference type="HAMAP" id="MF_00148">
    <property type="entry name" value="UDG"/>
    <property type="match status" value="1"/>
</dbReference>
<feature type="compositionally biased region" description="Low complexity" evidence="8">
    <location>
        <begin position="122"/>
        <end position="131"/>
    </location>
</feature>
<feature type="region of interest" description="Disordered" evidence="8">
    <location>
        <begin position="75"/>
        <end position="97"/>
    </location>
</feature>
<dbReference type="NCBIfam" id="NF003592">
    <property type="entry name" value="PRK05254.1-5"/>
    <property type="match status" value="1"/>
</dbReference>
<feature type="region of interest" description="Disordered" evidence="8">
    <location>
        <begin position="111"/>
        <end position="131"/>
    </location>
</feature>
<feature type="active site" description="Proton acceptor" evidence="5 6">
    <location>
        <position position="209"/>
    </location>
</feature>
<dbReference type="FunCoup" id="A0A0G4ERF9">
    <property type="interactions" value="125"/>
</dbReference>
<dbReference type="Proteomes" id="UP000041254">
    <property type="component" value="Unassembled WGS sequence"/>
</dbReference>
<comment type="catalytic activity">
    <reaction evidence="5 7">
        <text>Hydrolyzes single-stranded DNA or mismatched double-stranded DNA and polynucleotides, releasing free uracil.</text>
        <dbReference type="EC" id="3.2.2.27"/>
    </reaction>
</comment>
<evidence type="ECO:0000313" key="11">
    <source>
        <dbReference type="EMBL" id="CEM00619.1"/>
    </source>
</evidence>
<dbReference type="EC" id="3.2.2.27" evidence="5 7"/>
<keyword evidence="5" id="KW-0539">Nucleus</keyword>
<evidence type="ECO:0000256" key="9">
    <source>
        <dbReference type="SAM" id="SignalP"/>
    </source>
</evidence>
<evidence type="ECO:0000313" key="12">
    <source>
        <dbReference type="Proteomes" id="UP000041254"/>
    </source>
</evidence>